<protein>
    <submittedName>
        <fullName evidence="1">CDP-glycerol glycerophosphotransferase family protein</fullName>
    </submittedName>
</protein>
<name>A0ABR7D6M9_9BACT</name>
<organism evidence="1 2">
    <name type="scientific">Butyricimonas hominis</name>
    <dbReference type="NCBI Taxonomy" id="2763032"/>
    <lineage>
        <taxon>Bacteria</taxon>
        <taxon>Pseudomonadati</taxon>
        <taxon>Bacteroidota</taxon>
        <taxon>Bacteroidia</taxon>
        <taxon>Bacteroidales</taxon>
        <taxon>Odoribacteraceae</taxon>
        <taxon>Butyricimonas</taxon>
    </lineage>
</organism>
<evidence type="ECO:0000313" key="1">
    <source>
        <dbReference type="EMBL" id="MBC5623140.1"/>
    </source>
</evidence>
<accession>A0ABR7D6M9</accession>
<dbReference type="Proteomes" id="UP000646484">
    <property type="component" value="Unassembled WGS sequence"/>
</dbReference>
<sequence>MKNYVIGFYLEKLYYSPQFEPVIRELIKREVPYVVIIPKTRDRDEINQREESINYCKQNNFTYILEEEDCFCNTLVFGNTPHHIHTQFDKSAFINHGVWGGKTMNIEPGLNEVDVRFLDGKFLEEYLIELYPEKKSIFYVSGYSKLDNYFKLTDDDRKRFLQERHLDTNKKTILYAPTFYPSSVLKMGKKFPEDFAEYNIILKPHSHLFLRKKYRKDLHLLQTWATSPNVYLANFNETNILPFLHAADLLISDMSSAVFEFSGVGKPAIINMFLHYRPIDRLFPHKVRKRLDISKFYLWEVGDTPKNYKEMVQYVRENLANPDKNKTKREELSRYVVGEVDGKVSERIADKLLELAKI</sequence>
<dbReference type="RefSeq" id="WP_186978169.1">
    <property type="nucleotide sequence ID" value="NZ_JACOOH010000009.1"/>
</dbReference>
<reference evidence="1 2" key="1">
    <citation type="submission" date="2020-08" db="EMBL/GenBank/DDBJ databases">
        <title>Genome public.</title>
        <authorList>
            <person name="Liu C."/>
            <person name="Sun Q."/>
        </authorList>
    </citation>
    <scope>NUCLEOTIDE SEQUENCE [LARGE SCALE GENOMIC DNA]</scope>
    <source>
        <strain evidence="1 2">NSJ-56</strain>
    </source>
</reference>
<dbReference type="Gene3D" id="3.40.50.12580">
    <property type="match status" value="1"/>
</dbReference>
<dbReference type="EMBL" id="JACOOH010000009">
    <property type="protein sequence ID" value="MBC5623140.1"/>
    <property type="molecule type" value="Genomic_DNA"/>
</dbReference>
<evidence type="ECO:0000313" key="2">
    <source>
        <dbReference type="Proteomes" id="UP000646484"/>
    </source>
</evidence>
<comment type="caution">
    <text evidence="1">The sequence shown here is derived from an EMBL/GenBank/DDBJ whole genome shotgun (WGS) entry which is preliminary data.</text>
</comment>
<dbReference type="SUPFAM" id="SSF53756">
    <property type="entry name" value="UDP-Glycosyltransferase/glycogen phosphorylase"/>
    <property type="match status" value="1"/>
</dbReference>
<gene>
    <name evidence="1" type="ORF">H8S64_18765</name>
</gene>
<dbReference type="Pfam" id="PF04464">
    <property type="entry name" value="Glyphos_transf"/>
    <property type="match status" value="1"/>
</dbReference>
<keyword evidence="2" id="KW-1185">Reference proteome</keyword>
<dbReference type="InterPro" id="IPR043148">
    <property type="entry name" value="TagF_C"/>
</dbReference>
<dbReference type="InterPro" id="IPR007554">
    <property type="entry name" value="Glycerophosphate_synth"/>
</dbReference>
<proteinExistence type="predicted"/>